<evidence type="ECO:0000256" key="6">
    <source>
        <dbReference type="ARBA" id="ARBA00022549"/>
    </source>
</evidence>
<evidence type="ECO:0000313" key="18">
    <source>
        <dbReference type="EMBL" id="XCC57228.1"/>
    </source>
</evidence>
<dbReference type="PRINTS" id="PR00674">
    <property type="entry name" value="LIGHTHARVSTB"/>
</dbReference>
<keyword evidence="6" id="KW-0042">Antenna complex</keyword>
<feature type="binding site" description="axial binding residue" evidence="15">
    <location>
        <position position="20"/>
    </location>
    <ligand>
        <name>a bacteriochlorophyll</name>
        <dbReference type="ChEBI" id="CHEBI:38201"/>
    </ligand>
    <ligandPart>
        <name>Mg</name>
        <dbReference type="ChEBI" id="CHEBI:25107"/>
    </ligandPart>
</feature>
<dbReference type="GO" id="GO:0042314">
    <property type="term" value="F:bacteriochlorophyll binding"/>
    <property type="evidence" value="ECO:0007669"/>
    <property type="project" value="UniProtKB-KW"/>
</dbReference>
<evidence type="ECO:0000256" key="12">
    <source>
        <dbReference type="ARBA" id="ARBA00022991"/>
    </source>
</evidence>
<dbReference type="InterPro" id="IPR002362">
    <property type="entry name" value="LHB-1/5"/>
</dbReference>
<keyword evidence="5" id="KW-0148">Chlorophyll</keyword>
<dbReference type="AlphaFoldDB" id="A0AAU8A101"/>
<evidence type="ECO:0000256" key="15">
    <source>
        <dbReference type="PIRSR" id="PIRSR002900-1"/>
    </source>
</evidence>
<comment type="subcellular location">
    <subcellularLocation>
        <location evidence="2">Cell inner membrane</location>
        <topology evidence="2">Single-pass type II membrane protein</topology>
    </subcellularLocation>
</comment>
<gene>
    <name evidence="18" type="primary">pufB</name>
    <name evidence="18" type="ORF">NKE59_06950</name>
</gene>
<organism evidence="18">
    <name type="scientific">Polynucleobacter sp. UK-FUSCHL-C3</name>
    <dbReference type="NCBI Taxonomy" id="2955208"/>
    <lineage>
        <taxon>Bacteria</taxon>
        <taxon>Pseudomonadati</taxon>
        <taxon>Pseudomonadota</taxon>
        <taxon>Betaproteobacteria</taxon>
        <taxon>Burkholderiales</taxon>
        <taxon>Burkholderiaceae</taxon>
        <taxon>Polynucleobacter</taxon>
    </lineage>
</organism>
<feature type="domain" description="Antenna complex alpha/beta subunit" evidence="17">
    <location>
        <begin position="14"/>
        <end position="48"/>
    </location>
</feature>
<feature type="binding site" description="axial binding residue" evidence="15">
    <location>
        <position position="38"/>
    </location>
    <ligand>
        <name>a bacteriochlorophyll</name>
        <dbReference type="ChEBI" id="CHEBI:38201"/>
    </ligand>
    <ligandPart>
        <name>Mg</name>
        <dbReference type="ChEBI" id="CHEBI:25107"/>
    </ligandPart>
</feature>
<dbReference type="InterPro" id="IPR023623">
    <property type="entry name" value="Antenna_beta_CS"/>
</dbReference>
<dbReference type="Gene3D" id="1.20.5.250">
    <property type="match status" value="1"/>
</dbReference>
<dbReference type="InterPro" id="IPR035889">
    <property type="entry name" value="Light-harvesting_complex"/>
</dbReference>
<dbReference type="RefSeq" id="WP_108508840.1">
    <property type="nucleotide sequence ID" value="NZ_CP099959.1"/>
</dbReference>
<reference evidence="18" key="1">
    <citation type="submission" date="2022-06" db="EMBL/GenBank/DDBJ databases">
        <title>New Polynucleobacter species.</title>
        <authorList>
            <person name="Hahn M.W."/>
        </authorList>
    </citation>
    <scope>NUCLEOTIDE SEQUENCE</scope>
    <source>
        <strain evidence="18">UK-FUSCHL-C3</strain>
    </source>
</reference>
<evidence type="ECO:0000256" key="9">
    <source>
        <dbReference type="ARBA" id="ARBA00022842"/>
    </source>
</evidence>
<dbReference type="GO" id="GO:0019684">
    <property type="term" value="P:photosynthesis, light reaction"/>
    <property type="evidence" value="ECO:0007669"/>
    <property type="project" value="InterPro"/>
</dbReference>
<protein>
    <submittedName>
        <fullName evidence="18">Light-harvesting antenna LH1, beta subunit</fullName>
    </submittedName>
</protein>
<comment type="function">
    <text evidence="1">Antenna complexes are light-harvesting systems, which transfer the excitation energy to the reaction centers.</text>
</comment>
<keyword evidence="13 16" id="KW-0472">Membrane</keyword>
<evidence type="ECO:0000256" key="7">
    <source>
        <dbReference type="ARBA" id="ARBA00022692"/>
    </source>
</evidence>
<evidence type="ECO:0000256" key="8">
    <source>
        <dbReference type="ARBA" id="ARBA00022723"/>
    </source>
</evidence>
<evidence type="ECO:0000256" key="14">
    <source>
        <dbReference type="ARBA" id="ARBA00023243"/>
    </source>
</evidence>
<keyword evidence="12" id="KW-0157">Chromophore</keyword>
<feature type="transmembrane region" description="Helical" evidence="16">
    <location>
        <begin position="22"/>
        <end position="44"/>
    </location>
</feature>
<keyword evidence="8 15" id="KW-0479">Metal-binding</keyword>
<name>A0AAU8A101_9BURK</name>
<keyword evidence="4" id="KW-1003">Cell membrane</keyword>
<evidence type="ECO:0000256" key="4">
    <source>
        <dbReference type="ARBA" id="ARBA00022475"/>
    </source>
</evidence>
<keyword evidence="9 15" id="KW-0460">Magnesium</keyword>
<evidence type="ECO:0000256" key="10">
    <source>
        <dbReference type="ARBA" id="ARBA00022956"/>
    </source>
</evidence>
<comment type="similarity">
    <text evidence="3">Belongs to the antenna complex beta subunit family.</text>
</comment>
<dbReference type="GO" id="GO:0005886">
    <property type="term" value="C:plasma membrane"/>
    <property type="evidence" value="ECO:0007669"/>
    <property type="project" value="UniProtKB-SubCell"/>
</dbReference>
<proteinExistence type="inferred from homology"/>
<dbReference type="PROSITE" id="PS00969">
    <property type="entry name" value="ANTENNA_COMP_BETA"/>
    <property type="match status" value="1"/>
</dbReference>
<keyword evidence="11 16" id="KW-1133">Transmembrane helix</keyword>
<dbReference type="GO" id="GO:0030077">
    <property type="term" value="C:plasma membrane light-harvesting complex"/>
    <property type="evidence" value="ECO:0007669"/>
    <property type="project" value="InterPro"/>
</dbReference>
<evidence type="ECO:0000256" key="13">
    <source>
        <dbReference type="ARBA" id="ARBA00023136"/>
    </source>
</evidence>
<evidence type="ECO:0000256" key="3">
    <source>
        <dbReference type="ARBA" id="ARBA00011052"/>
    </source>
</evidence>
<dbReference type="InterPro" id="IPR023624">
    <property type="entry name" value="Antenna_beta_dom_sf"/>
</dbReference>
<dbReference type="Pfam" id="PF00556">
    <property type="entry name" value="LHC"/>
    <property type="match status" value="1"/>
</dbReference>
<dbReference type="EMBL" id="CP099959">
    <property type="protein sequence ID" value="XCC57228.1"/>
    <property type="molecule type" value="Genomic_DNA"/>
</dbReference>
<evidence type="ECO:0000256" key="16">
    <source>
        <dbReference type="SAM" id="Phobius"/>
    </source>
</evidence>
<evidence type="ECO:0000256" key="2">
    <source>
        <dbReference type="ARBA" id="ARBA00004249"/>
    </source>
</evidence>
<evidence type="ECO:0000259" key="17">
    <source>
        <dbReference type="Pfam" id="PF00556"/>
    </source>
</evidence>
<keyword evidence="7 16" id="KW-0812">Transmembrane</keyword>
<dbReference type="InterPro" id="IPR000066">
    <property type="entry name" value="Antenna_a/b"/>
</dbReference>
<sequence>MSDHRGSISGLTDDEAKEFHQFYVQGLVGFTAIAVIAHILVWAWRPWFY</sequence>
<dbReference type="NCBIfam" id="NF040862">
    <property type="entry name" value="pufB_517_ASD"/>
    <property type="match status" value="1"/>
</dbReference>
<dbReference type="SUPFAM" id="SSF56918">
    <property type="entry name" value="Light-harvesting complex subunits"/>
    <property type="match status" value="1"/>
</dbReference>
<dbReference type="PIRSF" id="PIRSF002900">
    <property type="entry name" value="Antenna_beta"/>
    <property type="match status" value="1"/>
</dbReference>
<keyword evidence="14" id="KW-0437">Light-harvesting polypeptide</keyword>
<dbReference type="GO" id="GO:0046872">
    <property type="term" value="F:metal ion binding"/>
    <property type="evidence" value="ECO:0007669"/>
    <property type="project" value="UniProtKB-KW"/>
</dbReference>
<evidence type="ECO:0000256" key="5">
    <source>
        <dbReference type="ARBA" id="ARBA00022494"/>
    </source>
</evidence>
<accession>A0AAU8A101</accession>
<evidence type="ECO:0000256" key="11">
    <source>
        <dbReference type="ARBA" id="ARBA00022989"/>
    </source>
</evidence>
<evidence type="ECO:0000256" key="1">
    <source>
        <dbReference type="ARBA" id="ARBA00002455"/>
    </source>
</evidence>
<keyword evidence="10" id="KW-0076">Bacteriochlorophyll</keyword>